<evidence type="ECO:0000256" key="4">
    <source>
        <dbReference type="ARBA" id="ARBA00022801"/>
    </source>
</evidence>
<dbReference type="AlphaFoldDB" id="A0A6L2PK43"/>
<organism evidence="6 7">
    <name type="scientific">Coptotermes formosanus</name>
    <name type="common">Formosan subterranean termite</name>
    <dbReference type="NCBI Taxonomy" id="36987"/>
    <lineage>
        <taxon>Eukaryota</taxon>
        <taxon>Metazoa</taxon>
        <taxon>Ecdysozoa</taxon>
        <taxon>Arthropoda</taxon>
        <taxon>Hexapoda</taxon>
        <taxon>Insecta</taxon>
        <taxon>Pterygota</taxon>
        <taxon>Neoptera</taxon>
        <taxon>Polyneoptera</taxon>
        <taxon>Dictyoptera</taxon>
        <taxon>Blattodea</taxon>
        <taxon>Blattoidea</taxon>
        <taxon>Termitoidae</taxon>
        <taxon>Rhinotermitidae</taxon>
        <taxon>Coptotermes</taxon>
    </lineage>
</organism>
<evidence type="ECO:0000256" key="5">
    <source>
        <dbReference type="ARBA" id="ARBA00022807"/>
    </source>
</evidence>
<dbReference type="FunCoup" id="A0A6L2PK43">
    <property type="interactions" value="94"/>
</dbReference>
<comment type="similarity">
    <text evidence="1">Belongs to the peptidase C15 family.</text>
</comment>
<keyword evidence="2" id="KW-0963">Cytoplasm</keyword>
<comment type="caution">
    <text evidence="6">The sequence shown here is derived from an EMBL/GenBank/DDBJ whole genome shotgun (WGS) entry which is preliminary data.</text>
</comment>
<dbReference type="GO" id="GO:0006508">
    <property type="term" value="P:proteolysis"/>
    <property type="evidence" value="ECO:0007669"/>
    <property type="project" value="UniProtKB-KW"/>
</dbReference>
<gene>
    <name evidence="6" type="ORF">Cfor_08223</name>
</gene>
<dbReference type="EMBL" id="BLKM01011320">
    <property type="protein sequence ID" value="GFG32754.1"/>
    <property type="molecule type" value="Genomic_DNA"/>
</dbReference>
<dbReference type="FunFam" id="3.40.630.20:FF:000008">
    <property type="entry name" value="Pyroglutamyl-peptidase 1"/>
    <property type="match status" value="1"/>
</dbReference>
<dbReference type="SUPFAM" id="SSF53182">
    <property type="entry name" value="Pyrrolidone carboxyl peptidase (pyroglutamate aminopeptidase)"/>
    <property type="match status" value="1"/>
</dbReference>
<keyword evidence="7" id="KW-1185">Reference proteome</keyword>
<dbReference type="GO" id="GO:0016920">
    <property type="term" value="F:pyroglutamyl-peptidase activity"/>
    <property type="evidence" value="ECO:0007669"/>
    <property type="project" value="InterPro"/>
</dbReference>
<sequence length="268" mass="30014">MHHFGVEVSWKVPTGKTEMEFRDMQCEEDRIVSSVSIHTYTHAEGTVNLHFVSFSEDTVIVTGFGPFGDHKINASWETVKLLPSLNIEEEFGVKLIIHEIPVTYDYVAENVPMLWKEHEPMLVVHVGVSSLASGLTLEVQAHRSGYCRQDTQGKVPPRNEISSGKAEVIQPLFDVEDVCKAVHKSNIRVPTCCSADAGRYLCEFTYFTSLNIDNLRTAFIHVPVLNKPYSAADLAEGIKAILRVLIQQLRARQQDNCLNNDVCSVKSV</sequence>
<dbReference type="CDD" id="cd00501">
    <property type="entry name" value="Peptidase_C15"/>
    <property type="match status" value="1"/>
</dbReference>
<dbReference type="InParanoid" id="A0A6L2PK43"/>
<evidence type="ECO:0008006" key="8">
    <source>
        <dbReference type="Google" id="ProtNLM"/>
    </source>
</evidence>
<dbReference type="OrthoDB" id="407146at2759"/>
<dbReference type="GO" id="GO:0005829">
    <property type="term" value="C:cytosol"/>
    <property type="evidence" value="ECO:0007669"/>
    <property type="project" value="InterPro"/>
</dbReference>
<evidence type="ECO:0000256" key="1">
    <source>
        <dbReference type="ARBA" id="ARBA00006641"/>
    </source>
</evidence>
<dbReference type="PANTHER" id="PTHR23402">
    <property type="entry name" value="PROTEASE FAMILY C15 PYROGLUTAMYL-PEPTIDASE I-RELATED"/>
    <property type="match status" value="1"/>
</dbReference>
<reference evidence="7" key="1">
    <citation type="submission" date="2020-01" db="EMBL/GenBank/DDBJ databases">
        <title>Draft genome sequence of the Termite Coptotermes fromosanus.</title>
        <authorList>
            <person name="Itakura S."/>
            <person name="Yosikawa Y."/>
            <person name="Umezawa K."/>
        </authorList>
    </citation>
    <scope>NUCLEOTIDE SEQUENCE [LARGE SCALE GENOMIC DNA]</scope>
</reference>
<evidence type="ECO:0000256" key="3">
    <source>
        <dbReference type="ARBA" id="ARBA00022670"/>
    </source>
</evidence>
<dbReference type="InterPro" id="IPR036440">
    <property type="entry name" value="Peptidase_C15-like_sf"/>
</dbReference>
<accession>A0A6L2PK43</accession>
<evidence type="ECO:0000313" key="7">
    <source>
        <dbReference type="Proteomes" id="UP000502823"/>
    </source>
</evidence>
<evidence type="ECO:0000313" key="6">
    <source>
        <dbReference type="EMBL" id="GFG32754.1"/>
    </source>
</evidence>
<dbReference type="Proteomes" id="UP000502823">
    <property type="component" value="Unassembled WGS sequence"/>
</dbReference>
<protein>
    <recommendedName>
        <fullName evidence="8">Pyroglutamyl-peptidase I</fullName>
    </recommendedName>
</protein>
<proteinExistence type="inferred from homology"/>
<name>A0A6L2PK43_COPFO</name>
<keyword evidence="3" id="KW-0645">Protease</keyword>
<dbReference type="PRINTS" id="PR00706">
    <property type="entry name" value="PYROGLUPTASE"/>
</dbReference>
<dbReference type="Pfam" id="PF01470">
    <property type="entry name" value="Peptidase_C15"/>
    <property type="match status" value="1"/>
</dbReference>
<evidence type="ECO:0000256" key="2">
    <source>
        <dbReference type="ARBA" id="ARBA00022490"/>
    </source>
</evidence>
<dbReference type="InterPro" id="IPR000816">
    <property type="entry name" value="Peptidase_C15"/>
</dbReference>
<dbReference type="Gene3D" id="3.40.630.20">
    <property type="entry name" value="Peptidase C15, pyroglutamyl peptidase I-like"/>
    <property type="match status" value="1"/>
</dbReference>
<keyword evidence="5" id="KW-0788">Thiol protease</keyword>
<dbReference type="InterPro" id="IPR016125">
    <property type="entry name" value="Peptidase_C15-like"/>
</dbReference>
<keyword evidence="4" id="KW-0378">Hydrolase</keyword>
<dbReference type="PANTHER" id="PTHR23402:SF1">
    <property type="entry name" value="PYROGLUTAMYL-PEPTIDASE I"/>
    <property type="match status" value="1"/>
</dbReference>